<reference evidence="1" key="1">
    <citation type="submission" date="2021-06" db="EMBL/GenBank/DDBJ databases">
        <authorList>
            <person name="Kallberg Y."/>
            <person name="Tangrot J."/>
            <person name="Rosling A."/>
        </authorList>
    </citation>
    <scope>NUCLEOTIDE SEQUENCE</scope>
    <source>
        <strain evidence="1">IL203A</strain>
    </source>
</reference>
<comment type="caution">
    <text evidence="1">The sequence shown here is derived from an EMBL/GenBank/DDBJ whole genome shotgun (WGS) entry which is preliminary data.</text>
</comment>
<proteinExistence type="predicted"/>
<organism evidence="1 2">
    <name type="scientific">Dentiscutata heterogama</name>
    <dbReference type="NCBI Taxonomy" id="1316150"/>
    <lineage>
        <taxon>Eukaryota</taxon>
        <taxon>Fungi</taxon>
        <taxon>Fungi incertae sedis</taxon>
        <taxon>Mucoromycota</taxon>
        <taxon>Glomeromycotina</taxon>
        <taxon>Glomeromycetes</taxon>
        <taxon>Diversisporales</taxon>
        <taxon>Gigasporaceae</taxon>
        <taxon>Dentiscutata</taxon>
    </lineage>
</organism>
<protein>
    <submittedName>
        <fullName evidence="1">6197_t:CDS:1</fullName>
    </submittedName>
</protein>
<evidence type="ECO:0000313" key="1">
    <source>
        <dbReference type="EMBL" id="CAG8499846.1"/>
    </source>
</evidence>
<sequence>MAQRRPPNTYPWSQRKLRHTIPFPRFEHSASDVSTNNELFIFGGIYQGQTTNEVYVIETSSLNVQNIVTSGDIPSPRAGHTHVNMGSIMIVFGGLTIEQKMDENLYALDTATKKWKQLSVQSPPRGRHGHSVTVIGTKMYIFGGQTEESYSNELIVFDMGMYNSSSANWEFVTPKNPPPPGRTAHISCAYENKIYMFGGMDGDRCYNDMWCYDINDNTWSQLSCNGLIPFPRKYHGATIVDGIIYIFGGTDEEGKELGDLTSFQISTQRWYMFQKMGPAPSPRYLHTMSAENEKIFVLGGESNQLSKPGEDGTIHILDTSRIRYPSQESLQSQQQQMSQQMSSQIPQQQIPQQQIPQQQSLQQQMPQQQVLQQQTPQQQIHQQQQIMSPYSTPLTSPTKQSISQRNHQMSPKQEFSPYGFNSPTSDNRIITQSPKGYQSPEIMDSLESPIHILPNTRINRGPLPENVVYMERQRSNSPQLRNLENVRKQTSSPVTARQSPTNFDHQRNNSNSSPKLFNRSRISTDNAYNYPVMRIRTQHSLDNLRENQSNANVRQQQRNPEYYQQNDFRNPRPMIRPPSGYIMQPDGYDPNLMSGNFQPGLLQNTIYQAFPKNTSSYIESTISSPTIPPEGHYRMSDTVDHSSANIMNVEYNEFMQVLEQRDNLIKTLSKREMWLKAELAIARKYGYTIDQVEFEGDNSEKVDLDQLIDNTDKSSEKFSLLLNIVKIKQELMKYKANIVTQAQAASQKITDSEKIRTAALQEAAYFKAKLAALKNQSKPDLIIIESERNNELEKRLMNALNEKETVQTKFIQLQQDFNDEKISRESAEERAKMAVERAEEAENAHAKSLTELAALHSRATAAETELREVKGQLLNSNMELKKSQNINEQSQTQITSLQQSVDNLKRTLEKANSAMTTASKRASESESLWKQTQQDIANLEKESAGLRSQLDVRMRDLSRAAEKANNLEKLLEEERKASATLREMMEDGVNKLLNSPVDDNLNDNSNMAQLEQEIAVLKNINEETQKSANEAANSLLSAKVKIVQMESTIMKARSENTALQRQLAEASEEVIRTKGKLSEKERLLEEKSRILEDTEVKIGMMRDVMSERGILDDGSGNSGADKVKEMAAQCEKLEALHAKTQNDLKISIRKYQEALKKVQEAENKSQALEKELERTNESLSESSKQLTDEKRSIEMKNNELQKQIIETNEKLAKVVNDYNTAMHYVQGTEKMLRRLKVELQNSKTEAAKLKTQLESMQKRNEELEEKLLEVQNRTSVSIGARESKIQEFANKQLELQREDFNKELSEIQEENKRLIKEHQQIKEELDEALSLNALLDKQLNDALGNQNDQESNGKRQDNWNEQKESLIRRLEKTNSELERKLHDSENRITILLDQMENTVDVYRNIEDNINPKSSRDSTVIKKELTDLDELSQWNVDNKQ</sequence>
<dbReference type="EMBL" id="CAJVPU010002365">
    <property type="protein sequence ID" value="CAG8499846.1"/>
    <property type="molecule type" value="Genomic_DNA"/>
</dbReference>
<name>A0ACA9KZY5_9GLOM</name>
<keyword evidence="2" id="KW-1185">Reference proteome</keyword>
<evidence type="ECO:0000313" key="2">
    <source>
        <dbReference type="Proteomes" id="UP000789702"/>
    </source>
</evidence>
<gene>
    <name evidence="1" type="ORF">DHETER_LOCUS2955</name>
</gene>
<dbReference type="Proteomes" id="UP000789702">
    <property type="component" value="Unassembled WGS sequence"/>
</dbReference>
<accession>A0ACA9KZY5</accession>